<dbReference type="PROSITE" id="PS50143">
    <property type="entry name" value="BIR_REPEAT_2"/>
    <property type="match status" value="2"/>
</dbReference>
<dbReference type="GO" id="GO:0005737">
    <property type="term" value="C:cytoplasm"/>
    <property type="evidence" value="ECO:0007669"/>
    <property type="project" value="TreeGrafter"/>
</dbReference>
<feature type="compositionally biased region" description="Low complexity" evidence="6">
    <location>
        <begin position="329"/>
        <end position="339"/>
    </location>
</feature>
<feature type="region of interest" description="Disordered" evidence="6">
    <location>
        <begin position="101"/>
        <end position="141"/>
    </location>
</feature>
<dbReference type="PANTHER" id="PTHR10044:SF139">
    <property type="entry name" value="DEATH-ASSOCIATED INHIBITOR OF APOPTOSIS 2"/>
    <property type="match status" value="1"/>
</dbReference>
<keyword evidence="8" id="KW-1185">Reference proteome</keyword>
<dbReference type="GO" id="GO:0061630">
    <property type="term" value="F:ubiquitin protein ligase activity"/>
    <property type="evidence" value="ECO:0007669"/>
    <property type="project" value="TreeGrafter"/>
</dbReference>
<gene>
    <name evidence="9" type="primary">LOC106063335</name>
</gene>
<protein>
    <submittedName>
        <fullName evidence="9">Baculoviral IAP repeat-containing protein 7-B-like</fullName>
    </submittedName>
</protein>
<evidence type="ECO:0000256" key="6">
    <source>
        <dbReference type="SAM" id="MobiDB-lite"/>
    </source>
</evidence>
<keyword evidence="4" id="KW-0862">Zinc</keyword>
<dbReference type="OMA" id="AECEFIN"/>
<dbReference type="SUPFAM" id="SSF57924">
    <property type="entry name" value="Inhibitor of apoptosis (IAP) repeat"/>
    <property type="match status" value="2"/>
</dbReference>
<dbReference type="Pfam" id="PF13920">
    <property type="entry name" value="zf-C3HC4_3"/>
    <property type="match status" value="1"/>
</dbReference>
<evidence type="ECO:0000313" key="9">
    <source>
        <dbReference type="RefSeq" id="XP_055887968.1"/>
    </source>
</evidence>
<dbReference type="Proteomes" id="UP001165740">
    <property type="component" value="Chromosome 6"/>
</dbReference>
<dbReference type="SMART" id="SM00238">
    <property type="entry name" value="BIR"/>
    <property type="match status" value="1"/>
</dbReference>
<dbReference type="GO" id="GO:0043066">
    <property type="term" value="P:negative regulation of apoptotic process"/>
    <property type="evidence" value="ECO:0007669"/>
    <property type="project" value="TreeGrafter"/>
</dbReference>
<proteinExistence type="inferred from homology"/>
<dbReference type="Pfam" id="PF00653">
    <property type="entry name" value="BIR"/>
    <property type="match status" value="1"/>
</dbReference>
<dbReference type="GO" id="GO:0005634">
    <property type="term" value="C:nucleus"/>
    <property type="evidence" value="ECO:0007669"/>
    <property type="project" value="TreeGrafter"/>
</dbReference>
<evidence type="ECO:0000256" key="3">
    <source>
        <dbReference type="ARBA" id="ARBA00022771"/>
    </source>
</evidence>
<feature type="domain" description="RING-type" evidence="7">
    <location>
        <begin position="366"/>
        <end position="400"/>
    </location>
</feature>
<evidence type="ECO:0000256" key="4">
    <source>
        <dbReference type="ARBA" id="ARBA00022833"/>
    </source>
</evidence>
<keyword evidence="3 5" id="KW-0863">Zinc-finger</keyword>
<dbReference type="InterPro" id="IPR013083">
    <property type="entry name" value="Znf_RING/FYVE/PHD"/>
</dbReference>
<evidence type="ECO:0000313" key="8">
    <source>
        <dbReference type="Proteomes" id="UP001165740"/>
    </source>
</evidence>
<accession>A0A9W3ALG8</accession>
<organism evidence="8 9">
    <name type="scientific">Biomphalaria glabrata</name>
    <name type="common">Bloodfluke planorb</name>
    <name type="synonym">Freshwater snail</name>
    <dbReference type="NCBI Taxonomy" id="6526"/>
    <lineage>
        <taxon>Eukaryota</taxon>
        <taxon>Metazoa</taxon>
        <taxon>Spiralia</taxon>
        <taxon>Lophotrochozoa</taxon>
        <taxon>Mollusca</taxon>
        <taxon>Gastropoda</taxon>
        <taxon>Heterobranchia</taxon>
        <taxon>Euthyneura</taxon>
        <taxon>Panpulmonata</taxon>
        <taxon>Hygrophila</taxon>
        <taxon>Lymnaeoidea</taxon>
        <taxon>Planorbidae</taxon>
        <taxon>Biomphalaria</taxon>
    </lineage>
</organism>
<dbReference type="AlphaFoldDB" id="A0A9W3ALG8"/>
<feature type="compositionally biased region" description="Polar residues" evidence="6">
    <location>
        <begin position="111"/>
        <end position="141"/>
    </location>
</feature>
<sequence>MKNQHFINYIPTQDYLKRHYMTFPISSGKRLASFRPLLNSELPDFVSFTKLSSGGFFYPGNGLYVKCIGCDNLVEINRFENEPSSETYHKPACRFIQTESRENSHDISVRPPSTQDVSASSSHRTDSLYQSTDRSPVNSDQLDQVPLTASQISNEPPSHLPRPPTNSVYPVYSDAVKRLQSFATWPANHFLSISVLVNAGFFFAGYSDCVRCYSCGLGLRSWKPGDDVDVEHKRFRPSCSLLQLKQRNNVASNVASNVAINIASNVASNDPSVSARPLANGDAPTPDPAIRDSISITTTEEQVPAQNVTSPLSIIHDLPPAPVRNGQPVASASQASSVQRDMRSVTDVSRKLLQRENETLKQQMKCKSCQTADVQDLFVPCGHMSTCKQCSNKFSQCPACGKRILGTVNVYFA</sequence>
<dbReference type="InterPro" id="IPR001370">
    <property type="entry name" value="BIR_rpt"/>
</dbReference>
<dbReference type="GeneID" id="106063335"/>
<keyword evidence="2" id="KW-0479">Metal-binding</keyword>
<feature type="region of interest" description="Disordered" evidence="6">
    <location>
        <begin position="321"/>
        <end position="344"/>
    </location>
</feature>
<reference evidence="9" key="1">
    <citation type="submission" date="2025-08" db="UniProtKB">
        <authorList>
            <consortium name="RefSeq"/>
        </authorList>
    </citation>
    <scope>IDENTIFICATION</scope>
</reference>
<evidence type="ECO:0000256" key="1">
    <source>
        <dbReference type="ARBA" id="ARBA00006672"/>
    </source>
</evidence>
<dbReference type="RefSeq" id="XP_055887968.1">
    <property type="nucleotide sequence ID" value="XM_056031993.1"/>
</dbReference>
<dbReference type="GO" id="GO:0031398">
    <property type="term" value="P:positive regulation of protein ubiquitination"/>
    <property type="evidence" value="ECO:0007669"/>
    <property type="project" value="TreeGrafter"/>
</dbReference>
<dbReference type="Gene3D" id="3.30.40.10">
    <property type="entry name" value="Zinc/RING finger domain, C3HC4 (zinc finger)"/>
    <property type="match status" value="1"/>
</dbReference>
<dbReference type="InterPro" id="IPR001841">
    <property type="entry name" value="Znf_RING"/>
</dbReference>
<dbReference type="GO" id="GO:0008270">
    <property type="term" value="F:zinc ion binding"/>
    <property type="evidence" value="ECO:0007669"/>
    <property type="project" value="UniProtKB-KW"/>
</dbReference>
<dbReference type="OrthoDB" id="6085084at2759"/>
<name>A0A9W3ALG8_BIOGL</name>
<dbReference type="FunFam" id="1.10.1170.10:FF:000002">
    <property type="entry name" value="Baculoviral IAP repeat containing 7"/>
    <property type="match status" value="1"/>
</dbReference>
<dbReference type="PROSITE" id="PS50089">
    <property type="entry name" value="ZF_RING_2"/>
    <property type="match status" value="1"/>
</dbReference>
<dbReference type="CDD" id="cd00022">
    <property type="entry name" value="BIR"/>
    <property type="match status" value="1"/>
</dbReference>
<comment type="similarity">
    <text evidence="1">Belongs to the IAP family.</text>
</comment>
<dbReference type="PANTHER" id="PTHR10044">
    <property type="entry name" value="INHIBITOR OF APOPTOSIS"/>
    <property type="match status" value="1"/>
</dbReference>
<dbReference type="GO" id="GO:0051726">
    <property type="term" value="P:regulation of cell cycle"/>
    <property type="evidence" value="ECO:0007669"/>
    <property type="project" value="TreeGrafter"/>
</dbReference>
<dbReference type="GO" id="GO:0043027">
    <property type="term" value="F:cysteine-type endopeptidase inhibitor activity involved in apoptotic process"/>
    <property type="evidence" value="ECO:0007669"/>
    <property type="project" value="TreeGrafter"/>
</dbReference>
<evidence type="ECO:0000256" key="5">
    <source>
        <dbReference type="PROSITE-ProRule" id="PRU00175"/>
    </source>
</evidence>
<dbReference type="InterPro" id="IPR050784">
    <property type="entry name" value="IAP"/>
</dbReference>
<evidence type="ECO:0000259" key="7">
    <source>
        <dbReference type="PROSITE" id="PS50089"/>
    </source>
</evidence>
<evidence type="ECO:0000256" key="2">
    <source>
        <dbReference type="ARBA" id="ARBA00022723"/>
    </source>
</evidence>
<dbReference type="Gene3D" id="1.10.1170.10">
    <property type="entry name" value="Inhibitor Of Apoptosis Protein (2mihbC-IAP-1), Chain A"/>
    <property type="match status" value="2"/>
</dbReference>